<feature type="transmembrane region" description="Helical" evidence="15">
    <location>
        <begin position="93"/>
        <end position="114"/>
    </location>
</feature>
<dbReference type="PROSITE" id="PS01069">
    <property type="entry name" value="DAGK_PROKAR"/>
    <property type="match status" value="1"/>
</dbReference>
<evidence type="ECO:0000256" key="11">
    <source>
        <dbReference type="ARBA" id="ARBA00023098"/>
    </source>
</evidence>
<sequence length="124" mass="13734">MKPRPRWKFTFRYAAAGIWYALRTQRNMKVHLAMAILVTAGAIVFHLPPMSWVLLLLTISSVIGLELVNTALETVVDLVTEEWHPLAKIAKDTAAGAVLIAAFFSVVIGIVLFYSPVCAYFGWG</sequence>
<comment type="subcellular location">
    <subcellularLocation>
        <location evidence="1">Cell membrane</location>
        <topology evidence="1">Multi-pass membrane protein</topology>
    </subcellularLocation>
</comment>
<dbReference type="GO" id="GO:0016301">
    <property type="term" value="F:kinase activity"/>
    <property type="evidence" value="ECO:0007669"/>
    <property type="project" value="UniProtKB-KW"/>
</dbReference>
<evidence type="ECO:0000256" key="7">
    <source>
        <dbReference type="ARBA" id="ARBA00022741"/>
    </source>
</evidence>
<organism evidence="16 17">
    <name type="scientific">Paenibacillus physcomitrellae</name>
    <dbReference type="NCBI Taxonomy" id="1619311"/>
    <lineage>
        <taxon>Bacteria</taxon>
        <taxon>Bacillati</taxon>
        <taxon>Bacillota</taxon>
        <taxon>Bacilli</taxon>
        <taxon>Bacillales</taxon>
        <taxon>Paenibacillaceae</taxon>
        <taxon>Paenibacillus</taxon>
    </lineage>
</organism>
<name>A0ABQ1FML8_9BACL</name>
<keyword evidence="14" id="KW-1208">Phospholipid metabolism</keyword>
<evidence type="ECO:0000256" key="14">
    <source>
        <dbReference type="ARBA" id="ARBA00023264"/>
    </source>
</evidence>
<dbReference type="CDD" id="cd14265">
    <property type="entry name" value="UDPK_IM_like"/>
    <property type="match status" value="1"/>
</dbReference>
<dbReference type="Pfam" id="PF01219">
    <property type="entry name" value="DAGK_prokar"/>
    <property type="match status" value="1"/>
</dbReference>
<dbReference type="InterPro" id="IPR000829">
    <property type="entry name" value="DAGK"/>
</dbReference>
<evidence type="ECO:0000256" key="1">
    <source>
        <dbReference type="ARBA" id="ARBA00004651"/>
    </source>
</evidence>
<dbReference type="PANTHER" id="PTHR34299:SF1">
    <property type="entry name" value="DIACYLGLYCEROL KINASE"/>
    <property type="match status" value="1"/>
</dbReference>
<accession>A0ABQ1FML8</accession>
<keyword evidence="17" id="KW-1185">Reference proteome</keyword>
<evidence type="ECO:0000256" key="6">
    <source>
        <dbReference type="ARBA" id="ARBA00022692"/>
    </source>
</evidence>
<evidence type="ECO:0000313" key="17">
    <source>
        <dbReference type="Proteomes" id="UP000609323"/>
    </source>
</evidence>
<evidence type="ECO:0000256" key="15">
    <source>
        <dbReference type="SAM" id="Phobius"/>
    </source>
</evidence>
<evidence type="ECO:0000256" key="5">
    <source>
        <dbReference type="ARBA" id="ARBA00022679"/>
    </source>
</evidence>
<evidence type="ECO:0000256" key="4">
    <source>
        <dbReference type="ARBA" id="ARBA00022516"/>
    </source>
</evidence>
<keyword evidence="11" id="KW-0443">Lipid metabolism</keyword>
<evidence type="ECO:0000256" key="12">
    <source>
        <dbReference type="ARBA" id="ARBA00023136"/>
    </source>
</evidence>
<dbReference type="InterPro" id="IPR033717">
    <property type="entry name" value="UDPK"/>
</dbReference>
<dbReference type="EMBL" id="BMHF01000001">
    <property type="protein sequence ID" value="GGA20488.1"/>
    <property type="molecule type" value="Genomic_DNA"/>
</dbReference>
<dbReference type="Proteomes" id="UP000609323">
    <property type="component" value="Unassembled WGS sequence"/>
</dbReference>
<keyword evidence="4" id="KW-0444">Lipid biosynthesis</keyword>
<keyword evidence="9" id="KW-0067">ATP-binding</keyword>
<dbReference type="InterPro" id="IPR036945">
    <property type="entry name" value="DAGK_sf"/>
</dbReference>
<keyword evidence="7" id="KW-0547">Nucleotide-binding</keyword>
<reference evidence="17" key="1">
    <citation type="journal article" date="2019" name="Int. J. Syst. Evol. Microbiol.">
        <title>The Global Catalogue of Microorganisms (GCM) 10K type strain sequencing project: providing services to taxonomists for standard genome sequencing and annotation.</title>
        <authorList>
            <consortium name="The Broad Institute Genomics Platform"/>
            <consortium name="The Broad Institute Genome Sequencing Center for Infectious Disease"/>
            <person name="Wu L."/>
            <person name="Ma J."/>
        </authorList>
    </citation>
    <scope>NUCLEOTIDE SEQUENCE [LARGE SCALE GENOMIC DNA]</scope>
    <source>
        <strain evidence="17">CGMCC 1.15044</strain>
    </source>
</reference>
<dbReference type="Gene3D" id="1.10.287.3610">
    <property type="match status" value="1"/>
</dbReference>
<evidence type="ECO:0000256" key="2">
    <source>
        <dbReference type="ARBA" id="ARBA00005967"/>
    </source>
</evidence>
<keyword evidence="6 15" id="KW-0812">Transmembrane</keyword>
<comment type="caution">
    <text evidence="16">The sequence shown here is derived from an EMBL/GenBank/DDBJ whole genome shotgun (WGS) entry which is preliminary data.</text>
</comment>
<feature type="transmembrane region" description="Helical" evidence="15">
    <location>
        <begin position="30"/>
        <end position="47"/>
    </location>
</feature>
<keyword evidence="8 16" id="KW-0418">Kinase</keyword>
<keyword evidence="13" id="KW-0594">Phospholipid biosynthesis</keyword>
<evidence type="ECO:0000256" key="3">
    <source>
        <dbReference type="ARBA" id="ARBA00022475"/>
    </source>
</evidence>
<evidence type="ECO:0000256" key="9">
    <source>
        <dbReference type="ARBA" id="ARBA00022840"/>
    </source>
</evidence>
<proteinExistence type="inferred from homology"/>
<keyword evidence="3" id="KW-1003">Cell membrane</keyword>
<keyword evidence="10 15" id="KW-1133">Transmembrane helix</keyword>
<keyword evidence="12 15" id="KW-0472">Membrane</keyword>
<evidence type="ECO:0000256" key="8">
    <source>
        <dbReference type="ARBA" id="ARBA00022777"/>
    </source>
</evidence>
<evidence type="ECO:0000256" key="13">
    <source>
        <dbReference type="ARBA" id="ARBA00023209"/>
    </source>
</evidence>
<keyword evidence="5" id="KW-0808">Transferase</keyword>
<evidence type="ECO:0000256" key="10">
    <source>
        <dbReference type="ARBA" id="ARBA00022989"/>
    </source>
</evidence>
<protein>
    <submittedName>
        <fullName evidence="16">Diacylglycerol kinase</fullName>
    </submittedName>
</protein>
<gene>
    <name evidence="16" type="ORF">GCM10010917_01470</name>
</gene>
<evidence type="ECO:0000313" key="16">
    <source>
        <dbReference type="EMBL" id="GGA20488.1"/>
    </source>
</evidence>
<comment type="similarity">
    <text evidence="2">Belongs to the bacterial diacylglycerol kinase family.</text>
</comment>
<dbReference type="PANTHER" id="PTHR34299">
    <property type="entry name" value="DIACYLGLYCEROL KINASE"/>
    <property type="match status" value="1"/>
</dbReference>
<dbReference type="RefSeq" id="WP_094093619.1">
    <property type="nucleotide sequence ID" value="NZ_BMHF01000001.1"/>
</dbReference>